<keyword evidence="4" id="KW-1185">Reference proteome</keyword>
<dbReference type="EMBL" id="JBHTLU010000013">
    <property type="protein sequence ID" value="MFD1220547.1"/>
    <property type="molecule type" value="Genomic_DNA"/>
</dbReference>
<dbReference type="InterPro" id="IPR029068">
    <property type="entry name" value="Glyas_Bleomycin-R_OHBP_Dase"/>
</dbReference>
<evidence type="ECO:0000259" key="2">
    <source>
        <dbReference type="Pfam" id="PF14526"/>
    </source>
</evidence>
<accession>A0ABW3UJU7</accession>
<evidence type="ECO:0000313" key="4">
    <source>
        <dbReference type="Proteomes" id="UP001597180"/>
    </source>
</evidence>
<dbReference type="Proteomes" id="UP001597180">
    <property type="component" value="Unassembled WGS sequence"/>
</dbReference>
<dbReference type="InterPro" id="IPR004360">
    <property type="entry name" value="Glyas_Fos-R_dOase_dom"/>
</dbReference>
<proteinExistence type="predicted"/>
<dbReference type="Gene3D" id="3.20.80.10">
    <property type="entry name" value="Regulatory factor, effector binding domain"/>
    <property type="match status" value="1"/>
</dbReference>
<gene>
    <name evidence="3" type="ORF">ACFQ4B_10475</name>
</gene>
<protein>
    <submittedName>
        <fullName evidence="3">VOC family protein</fullName>
    </submittedName>
</protein>
<name>A0ABW3UJU7_9BACL</name>
<feature type="domain" description="Glyoxalase/fosfomycin resistance/dioxygenase" evidence="1">
    <location>
        <begin position="399"/>
        <end position="518"/>
    </location>
</feature>
<sequence>MEQGVNQMNRHAEEDYKPAALPHAFKIIHGSLFPTKGDHAVSTAGSLQLLRSFKAAAIRCQGLGRFETLIPEAAKCWREKLHKVPNRIHSELHFGLAPCSVSQDSAETHTYYLAVEVSSFEGLPEEFERIEVRADHYAVVRKEPGQDVKDIYAAAHKFIRNEQKRMAPKDAEPLAYQFEIFYESMEAYGERLSGAAGRPFVMDLCIPVEDSEGYRPTSVPSVFKVLHQPLEGTDTDSVDRSTATEGPAPIERFVPQIVFDGGTVTTTLEEHEEMIAWLERHAGWKIAQQENWKPVPQAAVGKMTHMGWGVWIESGSSSEGEPVPAAAKGPFDPFVRWCWRTGNVQEKRQELMANGVRVSELYRDPEGLESFDFWAGPKEMLLTAIEDPAWKESSLADANRFRITVRHLQKSMEWYHNYIGMETVTDRSEHGYAVMKLGINYHPDGQSRWLLEEDPSRPETGPVDGLFRTRCIISSRESFFKYHQFLRDSGVEVSEVTGFLQRGRVCFHLYDPDGNRFDVSSF</sequence>
<dbReference type="Gene3D" id="3.10.180.10">
    <property type="entry name" value="2,3-Dihydroxybiphenyl 1,2-Dioxygenase, domain 1"/>
    <property type="match status" value="1"/>
</dbReference>
<dbReference type="InterPro" id="IPR011256">
    <property type="entry name" value="Reg_factor_effector_dom_sf"/>
</dbReference>
<organism evidence="3 4">
    <name type="scientific">Paenibacillus vulneris</name>
    <dbReference type="NCBI Taxonomy" id="1133364"/>
    <lineage>
        <taxon>Bacteria</taxon>
        <taxon>Bacillati</taxon>
        <taxon>Bacillota</taxon>
        <taxon>Bacilli</taxon>
        <taxon>Bacillales</taxon>
        <taxon>Paenibacillaceae</taxon>
        <taxon>Paenibacillus</taxon>
    </lineage>
</organism>
<dbReference type="RefSeq" id="WP_345587176.1">
    <property type="nucleotide sequence ID" value="NZ_BAABJG010000006.1"/>
</dbReference>
<evidence type="ECO:0000259" key="1">
    <source>
        <dbReference type="Pfam" id="PF00903"/>
    </source>
</evidence>
<feature type="domain" description="Integron-associated effector binding protein" evidence="2">
    <location>
        <begin position="52"/>
        <end position="165"/>
    </location>
</feature>
<dbReference type="CDD" id="cd06587">
    <property type="entry name" value="VOC"/>
    <property type="match status" value="1"/>
</dbReference>
<dbReference type="Pfam" id="PF00903">
    <property type="entry name" value="Glyoxalase"/>
    <property type="match status" value="1"/>
</dbReference>
<comment type="caution">
    <text evidence="3">The sequence shown here is derived from an EMBL/GenBank/DDBJ whole genome shotgun (WGS) entry which is preliminary data.</text>
</comment>
<evidence type="ECO:0000313" key="3">
    <source>
        <dbReference type="EMBL" id="MFD1220547.1"/>
    </source>
</evidence>
<reference evidence="4" key="1">
    <citation type="journal article" date="2019" name="Int. J. Syst. Evol. Microbiol.">
        <title>The Global Catalogue of Microorganisms (GCM) 10K type strain sequencing project: providing services to taxonomists for standard genome sequencing and annotation.</title>
        <authorList>
            <consortium name="The Broad Institute Genomics Platform"/>
            <consortium name="The Broad Institute Genome Sequencing Center for Infectious Disease"/>
            <person name="Wu L."/>
            <person name="Ma J."/>
        </authorList>
    </citation>
    <scope>NUCLEOTIDE SEQUENCE [LARGE SCALE GENOMIC DNA]</scope>
    <source>
        <strain evidence="4">CCUG 53270</strain>
    </source>
</reference>
<dbReference type="Pfam" id="PF14526">
    <property type="entry name" value="Cass2"/>
    <property type="match status" value="1"/>
</dbReference>
<dbReference type="InterPro" id="IPR029441">
    <property type="entry name" value="Cass2"/>
</dbReference>
<dbReference type="SUPFAM" id="SSF54593">
    <property type="entry name" value="Glyoxalase/Bleomycin resistance protein/Dihydroxybiphenyl dioxygenase"/>
    <property type="match status" value="1"/>
</dbReference>